<evidence type="ECO:0000313" key="2">
    <source>
        <dbReference type="EMBL" id="KIN08257.1"/>
    </source>
</evidence>
<dbReference type="OrthoDB" id="3439820at2759"/>
<feature type="region of interest" description="Disordered" evidence="1">
    <location>
        <begin position="1"/>
        <end position="45"/>
    </location>
</feature>
<keyword evidence="3" id="KW-1185">Reference proteome</keyword>
<feature type="region of interest" description="Disordered" evidence="1">
    <location>
        <begin position="406"/>
        <end position="470"/>
    </location>
</feature>
<feature type="region of interest" description="Disordered" evidence="1">
    <location>
        <begin position="91"/>
        <end position="110"/>
    </location>
</feature>
<gene>
    <name evidence="2" type="ORF">OIDMADRAFT_48127</name>
</gene>
<feature type="region of interest" description="Disordered" evidence="1">
    <location>
        <begin position="235"/>
        <end position="266"/>
    </location>
</feature>
<sequence length="579" mass="64369">MSSLVQPQSSQVSQSPQDRPKIFHKQKDKPLQTAVLGTQPSHRHHWRSPFENLVSRILPSRRPEKGYTMRSEFKEEEPLSAVDLVFGLTGPREADNIEGSKNREVAKGNPHGMAHAQSLRLAAHKEDIGGDVNERMVEWAGVDARKSRALKTLPSSRPTQEHDVGGPSSGFAASQQQQTSFRLPSLHLENETLGLQFQKPATDIHEEGEVSNSQRIYEVKRSRREQRRSLVESGDFLGVQGANPRTGYWDISTGTTSSDPSQLSSKTRKKLQHQAKEVEEHWQNYAEAQEKYIAGLEMVQTLKRKKEAEKMEQKRRQLGLRQRRRGRWNAGENGWSSVAEPDLSPVVQSVAGSPVKERAPGVQSFSMPSARNPAPYLNDNIAKQQDYFRTRTAFLTQIRDHNAALLEGSARPPVRTNSIPRKSLPPRRRQTDSSDTVLHHGKDLEPAPNKIVLPPTSPLPSNVKSHLGSEGADTAMDINCSEKAIPTSAASSQQTQPFLGKAILPTEPGGSRLGEVIVISYRLASMSQALILPRFLQSLEFLLGVRSGNPSKPPPIFLRTLIVSMTWSTKLRPGVFPIC</sequence>
<evidence type="ECO:0000313" key="3">
    <source>
        <dbReference type="Proteomes" id="UP000054321"/>
    </source>
</evidence>
<feature type="compositionally biased region" description="Low complexity" evidence="1">
    <location>
        <begin position="1"/>
        <end position="17"/>
    </location>
</feature>
<dbReference type="InParanoid" id="A0A0C3I1E6"/>
<reference evidence="3" key="2">
    <citation type="submission" date="2015-01" db="EMBL/GenBank/DDBJ databases">
        <title>Evolutionary Origins and Diversification of the Mycorrhizal Mutualists.</title>
        <authorList>
            <consortium name="DOE Joint Genome Institute"/>
            <consortium name="Mycorrhizal Genomics Consortium"/>
            <person name="Kohler A."/>
            <person name="Kuo A."/>
            <person name="Nagy L.G."/>
            <person name="Floudas D."/>
            <person name="Copeland A."/>
            <person name="Barry K.W."/>
            <person name="Cichocki N."/>
            <person name="Veneault-Fourrey C."/>
            <person name="LaButti K."/>
            <person name="Lindquist E.A."/>
            <person name="Lipzen A."/>
            <person name="Lundell T."/>
            <person name="Morin E."/>
            <person name="Murat C."/>
            <person name="Riley R."/>
            <person name="Ohm R."/>
            <person name="Sun H."/>
            <person name="Tunlid A."/>
            <person name="Henrissat B."/>
            <person name="Grigoriev I.V."/>
            <person name="Hibbett D.S."/>
            <person name="Martin F."/>
        </authorList>
    </citation>
    <scope>NUCLEOTIDE SEQUENCE [LARGE SCALE GENOMIC DNA]</scope>
    <source>
        <strain evidence="3">Zn</strain>
    </source>
</reference>
<dbReference type="HOGENOM" id="CLU_470983_0_0_1"/>
<accession>A0A0C3I1E6</accession>
<feature type="compositionally biased region" description="Basic and acidic residues" evidence="1">
    <location>
        <begin position="92"/>
        <end position="106"/>
    </location>
</feature>
<feature type="compositionally biased region" description="Basic and acidic residues" evidence="1">
    <location>
        <begin position="429"/>
        <end position="445"/>
    </location>
</feature>
<proteinExistence type="predicted"/>
<dbReference type="STRING" id="913774.A0A0C3I1E6"/>
<organism evidence="2 3">
    <name type="scientific">Oidiodendron maius (strain Zn)</name>
    <dbReference type="NCBI Taxonomy" id="913774"/>
    <lineage>
        <taxon>Eukaryota</taxon>
        <taxon>Fungi</taxon>
        <taxon>Dikarya</taxon>
        <taxon>Ascomycota</taxon>
        <taxon>Pezizomycotina</taxon>
        <taxon>Leotiomycetes</taxon>
        <taxon>Leotiomycetes incertae sedis</taxon>
        <taxon>Myxotrichaceae</taxon>
        <taxon>Oidiodendron</taxon>
    </lineage>
</organism>
<protein>
    <submittedName>
        <fullName evidence="2">Uncharacterized protein</fullName>
    </submittedName>
</protein>
<reference evidence="2 3" key="1">
    <citation type="submission" date="2014-04" db="EMBL/GenBank/DDBJ databases">
        <authorList>
            <consortium name="DOE Joint Genome Institute"/>
            <person name="Kuo A."/>
            <person name="Martino E."/>
            <person name="Perotto S."/>
            <person name="Kohler A."/>
            <person name="Nagy L.G."/>
            <person name="Floudas D."/>
            <person name="Copeland A."/>
            <person name="Barry K.W."/>
            <person name="Cichocki N."/>
            <person name="Veneault-Fourrey C."/>
            <person name="LaButti K."/>
            <person name="Lindquist E.A."/>
            <person name="Lipzen A."/>
            <person name="Lundell T."/>
            <person name="Morin E."/>
            <person name="Murat C."/>
            <person name="Sun H."/>
            <person name="Tunlid A."/>
            <person name="Henrissat B."/>
            <person name="Grigoriev I.V."/>
            <person name="Hibbett D.S."/>
            <person name="Martin F."/>
            <person name="Nordberg H.P."/>
            <person name="Cantor M.N."/>
            <person name="Hua S.X."/>
        </authorList>
    </citation>
    <scope>NUCLEOTIDE SEQUENCE [LARGE SCALE GENOMIC DNA]</scope>
    <source>
        <strain evidence="2 3">Zn</strain>
    </source>
</reference>
<evidence type="ECO:0000256" key="1">
    <source>
        <dbReference type="SAM" id="MobiDB-lite"/>
    </source>
</evidence>
<feature type="region of interest" description="Disordered" evidence="1">
    <location>
        <begin position="150"/>
        <end position="179"/>
    </location>
</feature>
<dbReference type="AlphaFoldDB" id="A0A0C3I1E6"/>
<feature type="compositionally biased region" description="Polar residues" evidence="1">
    <location>
        <begin position="252"/>
        <end position="265"/>
    </location>
</feature>
<dbReference type="Proteomes" id="UP000054321">
    <property type="component" value="Unassembled WGS sequence"/>
</dbReference>
<dbReference type="EMBL" id="KN832870">
    <property type="protein sequence ID" value="KIN08257.1"/>
    <property type="molecule type" value="Genomic_DNA"/>
</dbReference>
<name>A0A0C3I1E6_OIDMZ</name>